<accession>A0A154NXK4</accession>
<dbReference type="AlphaFoldDB" id="A0A154NXK4"/>
<dbReference type="EMBL" id="KQ434778">
    <property type="protein sequence ID" value="KZC04405.1"/>
    <property type="molecule type" value="Genomic_DNA"/>
</dbReference>
<dbReference type="Proteomes" id="UP000076502">
    <property type="component" value="Unassembled WGS sequence"/>
</dbReference>
<evidence type="ECO:0000313" key="2">
    <source>
        <dbReference type="Proteomes" id="UP000076502"/>
    </source>
</evidence>
<proteinExistence type="predicted"/>
<name>A0A154NXK4_DUFNO</name>
<protein>
    <submittedName>
        <fullName evidence="1">Uncharacterized protein</fullName>
    </submittedName>
</protein>
<evidence type="ECO:0000313" key="1">
    <source>
        <dbReference type="EMBL" id="KZC04405.1"/>
    </source>
</evidence>
<keyword evidence="2" id="KW-1185">Reference proteome</keyword>
<gene>
    <name evidence="1" type="ORF">WN55_02767</name>
</gene>
<organism evidence="1 2">
    <name type="scientific">Dufourea novaeangliae</name>
    <name type="common">Sweat bee</name>
    <dbReference type="NCBI Taxonomy" id="178035"/>
    <lineage>
        <taxon>Eukaryota</taxon>
        <taxon>Metazoa</taxon>
        <taxon>Ecdysozoa</taxon>
        <taxon>Arthropoda</taxon>
        <taxon>Hexapoda</taxon>
        <taxon>Insecta</taxon>
        <taxon>Pterygota</taxon>
        <taxon>Neoptera</taxon>
        <taxon>Endopterygota</taxon>
        <taxon>Hymenoptera</taxon>
        <taxon>Apocrita</taxon>
        <taxon>Aculeata</taxon>
        <taxon>Apoidea</taxon>
        <taxon>Anthophila</taxon>
        <taxon>Halictidae</taxon>
        <taxon>Rophitinae</taxon>
        <taxon>Dufourea</taxon>
    </lineage>
</organism>
<sequence>MILLPGDPKGVVCFFYFTIFAQTADFRAIALDDTETLNTLLAEEFWWVANIQLQVVEKIFRNYYFYL</sequence>
<reference evidence="1 2" key="1">
    <citation type="submission" date="2015-07" db="EMBL/GenBank/DDBJ databases">
        <title>The genome of Dufourea novaeangliae.</title>
        <authorList>
            <person name="Pan H."/>
            <person name="Kapheim K."/>
        </authorList>
    </citation>
    <scope>NUCLEOTIDE SEQUENCE [LARGE SCALE GENOMIC DNA]</scope>
    <source>
        <strain evidence="1">0120121106</strain>
        <tissue evidence="1">Whole body</tissue>
    </source>
</reference>